<evidence type="ECO:0000313" key="11">
    <source>
        <dbReference type="Proteomes" id="UP000626109"/>
    </source>
</evidence>
<comment type="caution">
    <text evidence="10">The sequence shown here is derived from an EMBL/GenBank/DDBJ whole genome shotgun (WGS) entry which is preliminary data.</text>
</comment>
<evidence type="ECO:0000313" key="10">
    <source>
        <dbReference type="EMBL" id="CAE8672817.1"/>
    </source>
</evidence>
<dbReference type="InterPro" id="IPR008805">
    <property type="entry name" value="RIB43A"/>
</dbReference>
<keyword evidence="4" id="KW-0282">Flagellum</keyword>
<keyword evidence="5" id="KW-0175">Coiled coil</keyword>
<evidence type="ECO:0000256" key="9">
    <source>
        <dbReference type="ARBA" id="ARBA00046435"/>
    </source>
</evidence>
<comment type="similarity">
    <text evidence="2">Belongs to the RIB43A family.</text>
</comment>
<organism evidence="10 11">
    <name type="scientific">Polarella glacialis</name>
    <name type="common">Dinoflagellate</name>
    <dbReference type="NCBI Taxonomy" id="89957"/>
    <lineage>
        <taxon>Eukaryota</taxon>
        <taxon>Sar</taxon>
        <taxon>Alveolata</taxon>
        <taxon>Dinophyceae</taxon>
        <taxon>Suessiales</taxon>
        <taxon>Suessiaceae</taxon>
        <taxon>Polarella</taxon>
    </lineage>
</organism>
<comment type="subunit">
    <text evidence="9">Microtubule inner protein component of sperm flagellar doublet microtubules.</text>
</comment>
<feature type="non-terminal residue" evidence="10">
    <location>
        <position position="1"/>
    </location>
</feature>
<evidence type="ECO:0000256" key="4">
    <source>
        <dbReference type="ARBA" id="ARBA00022846"/>
    </source>
</evidence>
<keyword evidence="7" id="KW-0206">Cytoskeleton</keyword>
<keyword evidence="6" id="KW-0969">Cilium</keyword>
<evidence type="ECO:0000256" key="3">
    <source>
        <dbReference type="ARBA" id="ARBA00022490"/>
    </source>
</evidence>
<evidence type="ECO:0000256" key="6">
    <source>
        <dbReference type="ARBA" id="ARBA00023069"/>
    </source>
</evidence>
<reference evidence="10" key="1">
    <citation type="submission" date="2021-02" db="EMBL/GenBank/DDBJ databases">
        <authorList>
            <person name="Dougan E. K."/>
            <person name="Rhodes N."/>
            <person name="Thang M."/>
            <person name="Chan C."/>
        </authorList>
    </citation>
    <scope>NUCLEOTIDE SEQUENCE</scope>
</reference>
<keyword evidence="3" id="KW-0963">Cytoplasm</keyword>
<accession>A0A813J453</accession>
<dbReference type="EMBL" id="CAJNNW010024497">
    <property type="protein sequence ID" value="CAE8672817.1"/>
    <property type="molecule type" value="Genomic_DNA"/>
</dbReference>
<evidence type="ECO:0000256" key="7">
    <source>
        <dbReference type="ARBA" id="ARBA00023212"/>
    </source>
</evidence>
<dbReference type="AlphaFoldDB" id="A0A813J453"/>
<name>A0A813J453_POLGL</name>
<comment type="subcellular location">
    <subcellularLocation>
        <location evidence="1">Cytoplasm</location>
        <location evidence="1">Cytoskeleton</location>
        <location evidence="1">Flagellum axoneme</location>
    </subcellularLocation>
</comment>
<protein>
    <submittedName>
        <fullName evidence="10">Uncharacterized protein</fullName>
    </submittedName>
</protein>
<evidence type="ECO:0000256" key="1">
    <source>
        <dbReference type="ARBA" id="ARBA00004611"/>
    </source>
</evidence>
<dbReference type="Pfam" id="PF05914">
    <property type="entry name" value="RIB43A"/>
    <property type="match status" value="1"/>
</dbReference>
<evidence type="ECO:0000256" key="2">
    <source>
        <dbReference type="ARBA" id="ARBA00006875"/>
    </source>
</evidence>
<keyword evidence="8" id="KW-0966">Cell projection</keyword>
<gene>
    <name evidence="10" type="ORF">PGLA2088_LOCUS18240</name>
</gene>
<evidence type="ECO:0000256" key="8">
    <source>
        <dbReference type="ARBA" id="ARBA00023273"/>
    </source>
</evidence>
<dbReference type="Proteomes" id="UP000626109">
    <property type="component" value="Unassembled WGS sequence"/>
</dbReference>
<proteinExistence type="inferred from homology"/>
<evidence type="ECO:0000256" key="5">
    <source>
        <dbReference type="ARBA" id="ARBA00023054"/>
    </source>
</evidence>
<sequence>FSSTGKDSTEVRKAGQRQQAIWLKEQMQEKADRHAQERAADNVFTERANMASQILDICEDHEKQEQRRDKVAEAEENLRLAEIVRARNKVKKDADSELKTRHLGTIRASEMYGELNDWKVGQTGKLIRTEYKRLSLEEEQDVYNSNARQMMTKQSKKGAGAAEDAEDAARIRCAVAVLGGLEEERERQTKERQMRITLENQRLAAAKKVTDVEERRHNMSWDM</sequence>